<dbReference type="AlphaFoldDB" id="A0A251UYY5"/>
<sequence>MMGVTIASPNLSKSLKLMIRKMEQVMLEMRRCINVPTRIVKEKNFSRCPGLKYQFGFKIQPVR</sequence>
<organism evidence="2 3">
    <name type="scientific">Helianthus annuus</name>
    <name type="common">Common sunflower</name>
    <dbReference type="NCBI Taxonomy" id="4232"/>
    <lineage>
        <taxon>Eukaryota</taxon>
        <taxon>Viridiplantae</taxon>
        <taxon>Streptophyta</taxon>
        <taxon>Embryophyta</taxon>
        <taxon>Tracheophyta</taxon>
        <taxon>Spermatophyta</taxon>
        <taxon>Magnoliopsida</taxon>
        <taxon>eudicotyledons</taxon>
        <taxon>Gunneridae</taxon>
        <taxon>Pentapetalae</taxon>
        <taxon>asterids</taxon>
        <taxon>campanulids</taxon>
        <taxon>Asterales</taxon>
        <taxon>Asteraceae</taxon>
        <taxon>Asteroideae</taxon>
        <taxon>Heliantheae alliance</taxon>
        <taxon>Heliantheae</taxon>
        <taxon>Helianthus</taxon>
    </lineage>
</organism>
<dbReference type="EMBL" id="CM007893">
    <property type="protein sequence ID" value="OTG28568.1"/>
    <property type="molecule type" value="Genomic_DNA"/>
</dbReference>
<reference evidence="1 3" key="1">
    <citation type="journal article" date="2017" name="Nature">
        <title>The sunflower genome provides insights into oil metabolism, flowering and Asterid evolution.</title>
        <authorList>
            <person name="Badouin H."/>
            <person name="Gouzy J."/>
            <person name="Grassa C.J."/>
            <person name="Murat F."/>
            <person name="Staton S.E."/>
            <person name="Cottret L."/>
            <person name="Lelandais-Briere C."/>
            <person name="Owens G.L."/>
            <person name="Carrere S."/>
            <person name="Mayjonade B."/>
            <person name="Legrand L."/>
            <person name="Gill N."/>
            <person name="Kane N.C."/>
            <person name="Bowers J.E."/>
            <person name="Hubner S."/>
            <person name="Bellec A."/>
            <person name="Berard A."/>
            <person name="Berges H."/>
            <person name="Blanchet N."/>
            <person name="Boniface M.C."/>
            <person name="Brunel D."/>
            <person name="Catrice O."/>
            <person name="Chaidir N."/>
            <person name="Claudel C."/>
            <person name="Donnadieu C."/>
            <person name="Faraut T."/>
            <person name="Fievet G."/>
            <person name="Helmstetter N."/>
            <person name="King M."/>
            <person name="Knapp S.J."/>
            <person name="Lai Z."/>
            <person name="Le Paslier M.C."/>
            <person name="Lippi Y."/>
            <person name="Lorenzon L."/>
            <person name="Mandel J.R."/>
            <person name="Marage G."/>
            <person name="Marchand G."/>
            <person name="Marquand E."/>
            <person name="Bret-Mestries E."/>
            <person name="Morien E."/>
            <person name="Nambeesan S."/>
            <person name="Nguyen T."/>
            <person name="Pegot-Espagnet P."/>
            <person name="Pouilly N."/>
            <person name="Raftis F."/>
            <person name="Sallet E."/>
            <person name="Schiex T."/>
            <person name="Thomas J."/>
            <person name="Vandecasteele C."/>
            <person name="Vares D."/>
            <person name="Vear F."/>
            <person name="Vautrin S."/>
            <person name="Crespi M."/>
            <person name="Mangin B."/>
            <person name="Burke J.M."/>
            <person name="Salse J."/>
            <person name="Munos S."/>
            <person name="Vincourt P."/>
            <person name="Rieseberg L.H."/>
            <person name="Langlade N.B."/>
        </authorList>
    </citation>
    <scope>NUCLEOTIDE SEQUENCE [LARGE SCALE GENOMIC DNA]</scope>
    <source>
        <strain evidence="3">cv. SF193</strain>
        <tissue evidence="1">Leaves</tissue>
    </source>
</reference>
<gene>
    <name evidence="2" type="ORF">HannXRQ_Chr04g0112691</name>
    <name evidence="1" type="ORF">HanXRQr2_Chr04g0170791</name>
</gene>
<evidence type="ECO:0000313" key="3">
    <source>
        <dbReference type="Proteomes" id="UP000215914"/>
    </source>
</evidence>
<protein>
    <submittedName>
        <fullName evidence="2">Uncharacterized protein</fullName>
    </submittedName>
</protein>
<evidence type="ECO:0000313" key="2">
    <source>
        <dbReference type="EMBL" id="OTG28568.1"/>
    </source>
</evidence>
<name>A0A251UYY5_HELAN</name>
<dbReference type="Proteomes" id="UP000215914">
    <property type="component" value="Chromosome 4"/>
</dbReference>
<keyword evidence="3" id="KW-1185">Reference proteome</keyword>
<dbReference type="Gramene" id="mRNA:HanXRQr2_Chr04g0170791">
    <property type="protein sequence ID" value="mRNA:HanXRQr2_Chr04g0170791"/>
    <property type="gene ID" value="HanXRQr2_Chr04g0170791"/>
</dbReference>
<evidence type="ECO:0000313" key="1">
    <source>
        <dbReference type="EMBL" id="KAF5810543.1"/>
    </source>
</evidence>
<dbReference type="InParanoid" id="A0A251UYY5"/>
<dbReference type="EMBL" id="MNCJ02000319">
    <property type="protein sequence ID" value="KAF5810543.1"/>
    <property type="molecule type" value="Genomic_DNA"/>
</dbReference>
<proteinExistence type="predicted"/>
<accession>A0A251UYY5</accession>
<reference evidence="2" key="2">
    <citation type="submission" date="2017-02" db="EMBL/GenBank/DDBJ databases">
        <title>Sunflower complete genome.</title>
        <authorList>
            <person name="Langlade N."/>
            <person name="Munos S."/>
        </authorList>
    </citation>
    <scope>NUCLEOTIDE SEQUENCE [LARGE SCALE GENOMIC DNA]</scope>
    <source>
        <tissue evidence="2">Leaves</tissue>
    </source>
</reference>
<reference evidence="1" key="3">
    <citation type="submission" date="2020-06" db="EMBL/GenBank/DDBJ databases">
        <title>Helianthus annuus Genome sequencing and assembly Release 2.</title>
        <authorList>
            <person name="Gouzy J."/>
            <person name="Langlade N."/>
            <person name="Munos S."/>
        </authorList>
    </citation>
    <scope>NUCLEOTIDE SEQUENCE</scope>
    <source>
        <tissue evidence="1">Leaves</tissue>
    </source>
</reference>